<dbReference type="InterPro" id="IPR040799">
    <property type="entry name" value="ComR_TPR"/>
</dbReference>
<dbReference type="SUPFAM" id="SSF48452">
    <property type="entry name" value="TPR-like"/>
    <property type="match status" value="1"/>
</dbReference>
<evidence type="ECO:0000259" key="1">
    <source>
        <dbReference type="Pfam" id="PF18710"/>
    </source>
</evidence>
<feature type="domain" description="ComR tetratricopeptide" evidence="1">
    <location>
        <begin position="5"/>
        <end position="145"/>
    </location>
</feature>
<evidence type="ECO:0000313" key="3">
    <source>
        <dbReference type="Proteomes" id="UP000217758"/>
    </source>
</evidence>
<name>A0A1L7LGP0_9STRE</name>
<dbReference type="EMBL" id="AP014612">
    <property type="protein sequence ID" value="BAQ23298.1"/>
    <property type="molecule type" value="Genomic_DNA"/>
</dbReference>
<organism evidence="2 3">
    <name type="scientific">Streptococcus troglodytae</name>
    <dbReference type="NCBI Taxonomy" id="1111760"/>
    <lineage>
        <taxon>Bacteria</taxon>
        <taxon>Bacillati</taxon>
        <taxon>Bacillota</taxon>
        <taxon>Bacilli</taxon>
        <taxon>Lactobacillales</taxon>
        <taxon>Streptococcaceae</taxon>
        <taxon>Streptococcus</taxon>
    </lineage>
</organism>
<dbReference type="KEGG" id="strg:SRT_00370"/>
<protein>
    <submittedName>
        <fullName evidence="2">Transcriptional regulator</fullName>
    </submittedName>
</protein>
<reference evidence="2 3" key="1">
    <citation type="journal article" date="2016" name="Microbiol. Immunol.">
        <title>Complete genome sequence of Streptococcus troglodytae TKU31 isolated from the oral cavity of a chimpanzee (Pan troglodytes).</title>
        <authorList>
            <person name="Okamoto M."/>
            <person name="Naito M."/>
            <person name="Miyanohara M."/>
            <person name="Imai S."/>
            <person name="Nomura Y."/>
            <person name="Saito W."/>
            <person name="Momoi Y."/>
            <person name="Takada K."/>
            <person name="Miyabe-Nishiwaki T."/>
            <person name="Tomonaga M."/>
            <person name="Hanada N."/>
        </authorList>
    </citation>
    <scope>NUCLEOTIDE SEQUENCE [LARGE SCALE GENOMIC DNA]</scope>
    <source>
        <strain evidence="3">TKU 31</strain>
    </source>
</reference>
<sequence>MIRHKKEKFSSNDLLVIDYYFLQIYGKTFYDKKLFEKIVRKLLKQEISKDDCYNIELLNALITSTNIYMFHNDYKNILSIIEKALRLTEKAQQQTYKPGILAIKGKYYLNYEKDRKKATAYYDEAIAFASILGDSVLELGLKEEKKKDGL</sequence>
<evidence type="ECO:0000313" key="2">
    <source>
        <dbReference type="EMBL" id="BAQ23298.1"/>
    </source>
</evidence>
<accession>A0A1L7LGP0</accession>
<gene>
    <name evidence="2" type="ORF">SRT_00370</name>
</gene>
<proteinExistence type="predicted"/>
<dbReference type="AlphaFoldDB" id="A0A1L7LGP0"/>
<dbReference type="Proteomes" id="UP000217758">
    <property type="component" value="Chromosome"/>
</dbReference>
<dbReference type="InterPro" id="IPR011990">
    <property type="entry name" value="TPR-like_helical_dom_sf"/>
</dbReference>
<keyword evidence="3" id="KW-1185">Reference proteome</keyword>
<dbReference type="Pfam" id="PF18710">
    <property type="entry name" value="ComR_TPR"/>
    <property type="match status" value="1"/>
</dbReference>